<keyword evidence="3" id="KW-1185">Reference proteome</keyword>
<accession>A0A1G9RYQ7</accession>
<sequence>MKCWRCRGEDDDYPFLPCGSDEDTQDPHCPLWTERRRAEIVERMPWPPGYVPPTSARARRATGNPGWVLLVLAVVAVALLASIYGRVI</sequence>
<dbReference type="EMBL" id="LT629701">
    <property type="protein sequence ID" value="SDM28302.1"/>
    <property type="molecule type" value="Genomic_DNA"/>
</dbReference>
<protein>
    <submittedName>
        <fullName evidence="2">Uncharacterized protein</fullName>
    </submittedName>
</protein>
<dbReference type="RefSeq" id="WP_083383646.1">
    <property type="nucleotide sequence ID" value="NZ_JOEF01000011.1"/>
</dbReference>
<keyword evidence="1" id="KW-0472">Membrane</keyword>
<keyword evidence="1" id="KW-0812">Transmembrane</keyword>
<name>A0A1G9RYQ7_ALLAB</name>
<keyword evidence="1" id="KW-1133">Transmembrane helix</keyword>
<dbReference type="AlphaFoldDB" id="A0A1G9RYQ7"/>
<feature type="transmembrane region" description="Helical" evidence="1">
    <location>
        <begin position="67"/>
        <end position="85"/>
    </location>
</feature>
<reference evidence="2 3" key="1">
    <citation type="submission" date="2016-10" db="EMBL/GenBank/DDBJ databases">
        <authorList>
            <person name="de Groot N.N."/>
        </authorList>
    </citation>
    <scope>NUCLEOTIDE SEQUENCE [LARGE SCALE GENOMIC DNA]</scope>
    <source>
        <strain evidence="2 3">DSM 44149</strain>
    </source>
</reference>
<organism evidence="2 3">
    <name type="scientific">Allokutzneria albata</name>
    <name type="common">Kibdelosporangium albatum</name>
    <dbReference type="NCBI Taxonomy" id="211114"/>
    <lineage>
        <taxon>Bacteria</taxon>
        <taxon>Bacillati</taxon>
        <taxon>Actinomycetota</taxon>
        <taxon>Actinomycetes</taxon>
        <taxon>Pseudonocardiales</taxon>
        <taxon>Pseudonocardiaceae</taxon>
        <taxon>Allokutzneria</taxon>
    </lineage>
</organism>
<evidence type="ECO:0000313" key="2">
    <source>
        <dbReference type="EMBL" id="SDM28302.1"/>
    </source>
</evidence>
<evidence type="ECO:0000256" key="1">
    <source>
        <dbReference type="SAM" id="Phobius"/>
    </source>
</evidence>
<proteinExistence type="predicted"/>
<dbReference type="Proteomes" id="UP000183376">
    <property type="component" value="Chromosome I"/>
</dbReference>
<gene>
    <name evidence="2" type="ORF">SAMN04489726_0777</name>
</gene>
<evidence type="ECO:0000313" key="3">
    <source>
        <dbReference type="Proteomes" id="UP000183376"/>
    </source>
</evidence>